<protein>
    <recommendedName>
        <fullName evidence="9">Phosphatidylglycerol--prolipoprotein diacylglyceryl transferase</fullName>
    </recommendedName>
</protein>
<evidence type="ECO:0000256" key="4">
    <source>
        <dbReference type="ARBA" id="ARBA00022989"/>
    </source>
</evidence>
<proteinExistence type="inferred from homology"/>
<evidence type="ECO:0000256" key="1">
    <source>
        <dbReference type="ARBA" id="ARBA00022475"/>
    </source>
</evidence>
<dbReference type="GO" id="GO:0005886">
    <property type="term" value="C:plasma membrane"/>
    <property type="evidence" value="ECO:0007669"/>
    <property type="project" value="InterPro"/>
</dbReference>
<feature type="transmembrane region" description="Helical" evidence="6">
    <location>
        <begin position="225"/>
        <end position="248"/>
    </location>
</feature>
<feature type="transmembrane region" description="Helical" evidence="6">
    <location>
        <begin position="196"/>
        <end position="213"/>
    </location>
</feature>
<dbReference type="GO" id="GO:0042158">
    <property type="term" value="P:lipoprotein biosynthetic process"/>
    <property type="evidence" value="ECO:0007669"/>
    <property type="project" value="InterPro"/>
</dbReference>
<dbReference type="PANTHER" id="PTHR30589:SF0">
    <property type="entry name" value="PHOSPHATIDYLGLYCEROL--PROLIPOPROTEIN DIACYLGLYCERYL TRANSFERASE"/>
    <property type="match status" value="1"/>
</dbReference>
<feature type="transmembrane region" description="Helical" evidence="6">
    <location>
        <begin position="116"/>
        <end position="135"/>
    </location>
</feature>
<feature type="transmembrane region" description="Helical" evidence="6">
    <location>
        <begin position="51"/>
        <end position="72"/>
    </location>
</feature>
<keyword evidence="1" id="KW-1003">Cell membrane</keyword>
<evidence type="ECO:0000256" key="5">
    <source>
        <dbReference type="ARBA" id="ARBA00023136"/>
    </source>
</evidence>
<dbReference type="NCBIfam" id="TIGR00544">
    <property type="entry name" value="lgt"/>
    <property type="match status" value="1"/>
</dbReference>
<dbReference type="GO" id="GO:0008961">
    <property type="term" value="F:phosphatidylglycerol-prolipoprotein diacylglyceryl transferase activity"/>
    <property type="evidence" value="ECO:0007669"/>
    <property type="project" value="InterPro"/>
</dbReference>
<feature type="transmembrane region" description="Helical" evidence="6">
    <location>
        <begin position="172"/>
        <end position="189"/>
    </location>
</feature>
<keyword evidence="8" id="KW-1185">Reference proteome</keyword>
<feature type="transmembrane region" description="Helical" evidence="6">
    <location>
        <begin position="92"/>
        <end position="109"/>
    </location>
</feature>
<dbReference type="PANTHER" id="PTHR30589">
    <property type="entry name" value="PROLIPOPROTEIN DIACYLGLYCERYL TRANSFERASE"/>
    <property type="match status" value="1"/>
</dbReference>
<evidence type="ECO:0008006" key="9">
    <source>
        <dbReference type="Google" id="ProtNLM"/>
    </source>
</evidence>
<dbReference type="AlphaFoldDB" id="A0AAE0W9E4"/>
<name>A0AAE0W9E4_9BIVA</name>
<organism evidence="7 8">
    <name type="scientific">Potamilus streckersoni</name>
    <dbReference type="NCBI Taxonomy" id="2493646"/>
    <lineage>
        <taxon>Eukaryota</taxon>
        <taxon>Metazoa</taxon>
        <taxon>Spiralia</taxon>
        <taxon>Lophotrochozoa</taxon>
        <taxon>Mollusca</taxon>
        <taxon>Bivalvia</taxon>
        <taxon>Autobranchia</taxon>
        <taxon>Heteroconchia</taxon>
        <taxon>Palaeoheterodonta</taxon>
        <taxon>Unionida</taxon>
        <taxon>Unionoidea</taxon>
        <taxon>Unionidae</taxon>
        <taxon>Ambleminae</taxon>
        <taxon>Lampsilini</taxon>
        <taxon>Potamilus</taxon>
    </lineage>
</organism>
<keyword evidence="2" id="KW-0808">Transferase</keyword>
<reference evidence="7" key="1">
    <citation type="journal article" date="2021" name="Genome Biol. Evol.">
        <title>A High-Quality Reference Genome for a Parasitic Bivalve with Doubly Uniparental Inheritance (Bivalvia: Unionida).</title>
        <authorList>
            <person name="Smith C.H."/>
        </authorList>
    </citation>
    <scope>NUCLEOTIDE SEQUENCE</scope>
    <source>
        <strain evidence="7">CHS0354</strain>
    </source>
</reference>
<evidence type="ECO:0000256" key="2">
    <source>
        <dbReference type="ARBA" id="ARBA00022679"/>
    </source>
</evidence>
<keyword evidence="3 6" id="KW-0812">Transmembrane</keyword>
<feature type="transmembrane region" description="Helical" evidence="6">
    <location>
        <begin position="20"/>
        <end position="39"/>
    </location>
</feature>
<comment type="caution">
    <text evidence="7">The sequence shown here is derived from an EMBL/GenBank/DDBJ whole genome shotgun (WGS) entry which is preliminary data.</text>
</comment>
<evidence type="ECO:0000313" key="7">
    <source>
        <dbReference type="EMBL" id="KAK3606958.1"/>
    </source>
</evidence>
<evidence type="ECO:0000256" key="3">
    <source>
        <dbReference type="ARBA" id="ARBA00022692"/>
    </source>
</evidence>
<dbReference type="Proteomes" id="UP001195483">
    <property type="component" value="Unassembled WGS sequence"/>
</dbReference>
<dbReference type="EMBL" id="JAEAOA010001141">
    <property type="protein sequence ID" value="KAK3606958.1"/>
    <property type="molecule type" value="Genomic_DNA"/>
</dbReference>
<reference evidence="7" key="3">
    <citation type="submission" date="2023-05" db="EMBL/GenBank/DDBJ databases">
        <authorList>
            <person name="Smith C.H."/>
        </authorList>
    </citation>
    <scope>NUCLEOTIDE SEQUENCE</scope>
    <source>
        <strain evidence="7">CHS0354</strain>
        <tissue evidence="7">Mantle</tissue>
    </source>
</reference>
<keyword evidence="4 6" id="KW-1133">Transmembrane helix</keyword>
<dbReference type="HAMAP" id="MF_01147">
    <property type="entry name" value="Lgt"/>
    <property type="match status" value="1"/>
</dbReference>
<keyword evidence="5 6" id="KW-0472">Membrane</keyword>
<sequence>MIWNVDPEIISFSFISLRYYGILFALTVLCGYYLFIWFCRKDNIEEINTDIYFTYVFFGIILGARLGHVLFYSPGYYLSNPIEIIKIWEGGLASHGGVIGIIFATWLYCYRHKVSFALTIDLLSISSMFCFFIRIGNFFNSEIIGKPTDVPWAIVFKRVDDLPRHPAQLYEAAGYLAILITLIVMYRVFKIKPGSYRLFGTNIMLTFILRLFVEIFKENQEHFEASLPINMGQILSIPFIIAGIYLVFIHKPAIQGVTLSAADQKTDRKNGGNRGKKHNR</sequence>
<gene>
    <name evidence="7" type="ORF">CHS0354_018554</name>
</gene>
<dbReference type="InterPro" id="IPR001640">
    <property type="entry name" value="Lgt"/>
</dbReference>
<evidence type="ECO:0000256" key="6">
    <source>
        <dbReference type="SAM" id="Phobius"/>
    </source>
</evidence>
<dbReference type="Pfam" id="PF01790">
    <property type="entry name" value="LGT"/>
    <property type="match status" value="1"/>
</dbReference>
<reference evidence="7" key="2">
    <citation type="journal article" date="2021" name="Genome Biol. Evol.">
        <title>Developing a high-quality reference genome for a parasitic bivalve with doubly uniparental inheritance (Bivalvia: Unionida).</title>
        <authorList>
            <person name="Smith C.H."/>
        </authorList>
    </citation>
    <scope>NUCLEOTIDE SEQUENCE</scope>
    <source>
        <strain evidence="7">CHS0354</strain>
        <tissue evidence="7">Mantle</tissue>
    </source>
</reference>
<evidence type="ECO:0000313" key="8">
    <source>
        <dbReference type="Proteomes" id="UP001195483"/>
    </source>
</evidence>
<accession>A0AAE0W9E4</accession>